<gene>
    <name evidence="1" type="ORF">NN4_49260</name>
</gene>
<protein>
    <submittedName>
        <fullName evidence="1">Uncharacterized protein</fullName>
    </submittedName>
</protein>
<evidence type="ECO:0000313" key="1">
    <source>
        <dbReference type="EMBL" id="GEM40407.1"/>
    </source>
</evidence>
<keyword evidence="2" id="KW-1185">Reference proteome</keyword>
<dbReference type="AlphaFoldDB" id="A0A511MJV8"/>
<dbReference type="Proteomes" id="UP000321424">
    <property type="component" value="Unassembled WGS sequence"/>
</dbReference>
<dbReference type="EMBL" id="BJXA01000036">
    <property type="protein sequence ID" value="GEM40407.1"/>
    <property type="molecule type" value="Genomic_DNA"/>
</dbReference>
<comment type="caution">
    <text evidence="1">The sequence shown here is derived from an EMBL/GenBank/DDBJ whole genome shotgun (WGS) entry which is preliminary data.</text>
</comment>
<accession>A0A511MJV8</accession>
<sequence length="50" mass="5687">MVTFRKLGQSLAAPGEVEWDCCAREVRAYRFKVECLRGEKPDAARGRSEN</sequence>
<name>A0A511MJV8_9NOCA</name>
<reference evidence="1 2" key="1">
    <citation type="submission" date="2019-07" db="EMBL/GenBank/DDBJ databases">
        <title>Whole genome shotgun sequence of Nocardia ninae NBRC 108245.</title>
        <authorList>
            <person name="Hosoyama A."/>
            <person name="Uohara A."/>
            <person name="Ohji S."/>
            <person name="Ichikawa N."/>
        </authorList>
    </citation>
    <scope>NUCLEOTIDE SEQUENCE [LARGE SCALE GENOMIC DNA]</scope>
    <source>
        <strain evidence="1 2">NBRC 108245</strain>
    </source>
</reference>
<evidence type="ECO:0000313" key="2">
    <source>
        <dbReference type="Proteomes" id="UP000321424"/>
    </source>
</evidence>
<proteinExistence type="predicted"/>
<organism evidence="1 2">
    <name type="scientific">Nocardia ninae NBRC 108245</name>
    <dbReference type="NCBI Taxonomy" id="1210091"/>
    <lineage>
        <taxon>Bacteria</taxon>
        <taxon>Bacillati</taxon>
        <taxon>Actinomycetota</taxon>
        <taxon>Actinomycetes</taxon>
        <taxon>Mycobacteriales</taxon>
        <taxon>Nocardiaceae</taxon>
        <taxon>Nocardia</taxon>
    </lineage>
</organism>